<keyword evidence="3 7" id="KW-0378">Hydrolase</keyword>
<comment type="similarity">
    <text evidence="1 7">Belongs to the glycosyl hydrolase 43 family.</text>
</comment>
<feature type="site" description="Important for catalytic activity, responsible for pKa modulation of the active site Glu and correct orientation of both the proton donor and substrate" evidence="6">
    <location>
        <position position="149"/>
    </location>
</feature>
<feature type="signal peptide" evidence="8">
    <location>
        <begin position="1"/>
        <end position="20"/>
    </location>
</feature>
<keyword evidence="2 8" id="KW-0732">Signal</keyword>
<dbReference type="PANTHER" id="PTHR43817">
    <property type="entry name" value="GLYCOSYL HYDROLASE"/>
    <property type="match status" value="1"/>
</dbReference>
<evidence type="ECO:0000256" key="5">
    <source>
        <dbReference type="PIRSR" id="PIRSR606710-1"/>
    </source>
</evidence>
<evidence type="ECO:0000256" key="8">
    <source>
        <dbReference type="SAM" id="SignalP"/>
    </source>
</evidence>
<protein>
    <submittedName>
        <fullName evidence="9">Glycoside hydrolase family 43 protein</fullName>
    </submittedName>
</protein>
<dbReference type="InterPro" id="IPR006710">
    <property type="entry name" value="Glyco_hydro_43"/>
</dbReference>
<keyword evidence="4 7" id="KW-0326">Glycosidase</keyword>
<evidence type="ECO:0000313" key="10">
    <source>
        <dbReference type="Proteomes" id="UP000077266"/>
    </source>
</evidence>
<dbReference type="EMBL" id="KV425912">
    <property type="protein sequence ID" value="KZV99129.1"/>
    <property type="molecule type" value="Genomic_DNA"/>
</dbReference>
<evidence type="ECO:0000256" key="1">
    <source>
        <dbReference type="ARBA" id="ARBA00009865"/>
    </source>
</evidence>
<dbReference type="InParanoid" id="A0A166B9D4"/>
<organism evidence="9 10">
    <name type="scientific">Exidia glandulosa HHB12029</name>
    <dbReference type="NCBI Taxonomy" id="1314781"/>
    <lineage>
        <taxon>Eukaryota</taxon>
        <taxon>Fungi</taxon>
        <taxon>Dikarya</taxon>
        <taxon>Basidiomycota</taxon>
        <taxon>Agaricomycotina</taxon>
        <taxon>Agaricomycetes</taxon>
        <taxon>Auriculariales</taxon>
        <taxon>Exidiaceae</taxon>
        <taxon>Exidia</taxon>
    </lineage>
</organism>
<dbReference type="STRING" id="1314781.A0A166B9D4"/>
<evidence type="ECO:0000313" key="9">
    <source>
        <dbReference type="EMBL" id="KZV99129.1"/>
    </source>
</evidence>
<dbReference type="Proteomes" id="UP000077266">
    <property type="component" value="Unassembled WGS sequence"/>
</dbReference>
<feature type="active site" description="Proton donor" evidence="5">
    <location>
        <position position="213"/>
    </location>
</feature>
<evidence type="ECO:0000256" key="6">
    <source>
        <dbReference type="PIRSR" id="PIRSR606710-2"/>
    </source>
</evidence>
<dbReference type="AlphaFoldDB" id="A0A166B9D4"/>
<feature type="active site" description="Proton acceptor" evidence="5">
    <location>
        <position position="40"/>
    </location>
</feature>
<dbReference type="PANTHER" id="PTHR43817:SF1">
    <property type="entry name" value="HYDROLASE, FAMILY 43, PUTATIVE (AFU_ORTHOLOGUE AFUA_3G01660)-RELATED"/>
    <property type="match status" value="1"/>
</dbReference>
<evidence type="ECO:0000256" key="2">
    <source>
        <dbReference type="ARBA" id="ARBA00022729"/>
    </source>
</evidence>
<dbReference type="OrthoDB" id="272289at2759"/>
<dbReference type="GO" id="GO:0005975">
    <property type="term" value="P:carbohydrate metabolic process"/>
    <property type="evidence" value="ECO:0007669"/>
    <property type="project" value="InterPro"/>
</dbReference>
<dbReference type="InterPro" id="IPR023296">
    <property type="entry name" value="Glyco_hydro_beta-prop_sf"/>
</dbReference>
<dbReference type="Gene3D" id="2.115.10.20">
    <property type="entry name" value="Glycosyl hydrolase domain, family 43"/>
    <property type="match status" value="1"/>
</dbReference>
<accession>A0A166B9D4</accession>
<feature type="chain" id="PRO_5007871115" evidence="8">
    <location>
        <begin position="21"/>
        <end position="336"/>
    </location>
</feature>
<evidence type="ECO:0000256" key="3">
    <source>
        <dbReference type="ARBA" id="ARBA00022801"/>
    </source>
</evidence>
<evidence type="ECO:0000256" key="7">
    <source>
        <dbReference type="RuleBase" id="RU361187"/>
    </source>
</evidence>
<evidence type="ECO:0000256" key="4">
    <source>
        <dbReference type="ARBA" id="ARBA00023295"/>
    </source>
</evidence>
<dbReference type="CDD" id="cd18820">
    <property type="entry name" value="GH43_LbAraf43-like"/>
    <property type="match status" value="1"/>
</dbReference>
<gene>
    <name evidence="9" type="ORF">EXIGLDRAFT_762895</name>
</gene>
<dbReference type="GO" id="GO:0004553">
    <property type="term" value="F:hydrolase activity, hydrolyzing O-glycosyl compounds"/>
    <property type="evidence" value="ECO:0007669"/>
    <property type="project" value="InterPro"/>
</dbReference>
<keyword evidence="10" id="KW-1185">Reference proteome</keyword>
<reference evidence="9 10" key="1">
    <citation type="journal article" date="2016" name="Mol. Biol. Evol.">
        <title>Comparative Genomics of Early-Diverging Mushroom-Forming Fungi Provides Insights into the Origins of Lignocellulose Decay Capabilities.</title>
        <authorList>
            <person name="Nagy L.G."/>
            <person name="Riley R."/>
            <person name="Tritt A."/>
            <person name="Adam C."/>
            <person name="Daum C."/>
            <person name="Floudas D."/>
            <person name="Sun H."/>
            <person name="Yadav J.S."/>
            <person name="Pangilinan J."/>
            <person name="Larsson K.H."/>
            <person name="Matsuura K."/>
            <person name="Barry K."/>
            <person name="Labutti K."/>
            <person name="Kuo R."/>
            <person name="Ohm R.A."/>
            <person name="Bhattacharya S.S."/>
            <person name="Shirouzu T."/>
            <person name="Yoshinaga Y."/>
            <person name="Martin F.M."/>
            <person name="Grigoriev I.V."/>
            <person name="Hibbett D.S."/>
        </authorList>
    </citation>
    <scope>NUCLEOTIDE SEQUENCE [LARGE SCALE GENOMIC DNA]</scope>
    <source>
        <strain evidence="9 10">HHB12029</strain>
    </source>
</reference>
<name>A0A166B9D4_EXIGL</name>
<dbReference type="SUPFAM" id="SSF75005">
    <property type="entry name" value="Arabinanase/levansucrase/invertase"/>
    <property type="match status" value="1"/>
</dbReference>
<proteinExistence type="inferred from homology"/>
<sequence>MFFLRTALLALAALALGVHAAPLVPRATFKNPIKPGGGADPWVLKYGDSYYLTYTTGGDVRVTKSSNLAQWAQTGTQVFNAAGRFGSVWAPELHFIQGAFYIYVAMTTTDGNNANHRMYVLKGRSTTDPTQPFDLVGQITSPDNEWAIDGTVLIYGNGRLYFIWSGWSSGSDQLNQYLYIAPMDSPTHINGSRVLLHSPTPAWQRSGSNGVNEGPEILVHNGRTFLVYSAAGSWTQDYCLAFMGIDDGKDPLVASNWWRLDDRPVFWKSDKTFGVGHASFPYDRNGVPYIVYHGMSDPNAGWDGRTIRTQSYGWNADGSPAFPSPVGTDVSLNLPA</sequence>
<dbReference type="Pfam" id="PF04616">
    <property type="entry name" value="Glyco_hydro_43"/>
    <property type="match status" value="1"/>
</dbReference>